<comment type="caution">
    <text evidence="2">The sequence shown here is derived from an EMBL/GenBank/DDBJ whole genome shotgun (WGS) entry which is preliminary data.</text>
</comment>
<evidence type="ECO:0000313" key="3">
    <source>
        <dbReference type="Proteomes" id="UP001459714"/>
    </source>
</evidence>
<gene>
    <name evidence="2" type="ORF">NST17_20490</name>
</gene>
<dbReference type="Pfam" id="PF12648">
    <property type="entry name" value="TcpE"/>
    <property type="match status" value="1"/>
</dbReference>
<dbReference type="RefSeq" id="WP_269919983.1">
    <property type="nucleotide sequence ID" value="NZ_JANUVP010000034.1"/>
</dbReference>
<dbReference type="InterPro" id="IPR025608">
    <property type="entry name" value="TcpE"/>
</dbReference>
<evidence type="ECO:0000313" key="2">
    <source>
        <dbReference type="EMBL" id="MEL3959534.1"/>
    </source>
</evidence>
<accession>A0ABU9K3C0</accession>
<keyword evidence="1" id="KW-0472">Membrane</keyword>
<evidence type="ECO:0000256" key="1">
    <source>
        <dbReference type="SAM" id="Phobius"/>
    </source>
</evidence>
<sequence>MDNQKSKVNLLVLNDYLKFERKMYQIFGIKLGRPIALKTILYFFIFFGIELMIYFTPYIGVLIHWLPFAYLILIPAVLAYLLSGIRTEGRTPVAFFRSLFLYQIRKLKSVTYRRGRELKKPRIYRFDGYSTITFAEDRIKFIPKKLKFKKGKVKVTKFIDRKYLKFIDLKLVK</sequence>
<name>A0ABU9K3C0_9BACI</name>
<keyword evidence="1" id="KW-1133">Transmembrane helix</keyword>
<feature type="transmembrane region" description="Helical" evidence="1">
    <location>
        <begin position="35"/>
        <end position="56"/>
    </location>
</feature>
<reference evidence="2 3" key="1">
    <citation type="submission" date="2024-03" db="EMBL/GenBank/DDBJ databases">
        <title>Bacilli Hybrid Assemblies.</title>
        <authorList>
            <person name="Kovac J."/>
        </authorList>
    </citation>
    <scope>NUCLEOTIDE SEQUENCE [LARGE SCALE GENOMIC DNA]</scope>
    <source>
        <strain evidence="2 3">FSL M8-0022</strain>
    </source>
</reference>
<keyword evidence="1" id="KW-0812">Transmembrane</keyword>
<feature type="transmembrane region" description="Helical" evidence="1">
    <location>
        <begin position="62"/>
        <end position="82"/>
    </location>
</feature>
<proteinExistence type="predicted"/>
<dbReference type="Proteomes" id="UP001459714">
    <property type="component" value="Unassembled WGS sequence"/>
</dbReference>
<organism evidence="2 3">
    <name type="scientific">Caldifermentibacillus hisashii</name>
    <dbReference type="NCBI Taxonomy" id="996558"/>
    <lineage>
        <taxon>Bacteria</taxon>
        <taxon>Bacillati</taxon>
        <taxon>Bacillota</taxon>
        <taxon>Bacilli</taxon>
        <taxon>Bacillales</taxon>
        <taxon>Bacillaceae</taxon>
        <taxon>Caldifermentibacillus</taxon>
    </lineage>
</organism>
<dbReference type="EMBL" id="JBBYAK010000003">
    <property type="protein sequence ID" value="MEL3959534.1"/>
    <property type="molecule type" value="Genomic_DNA"/>
</dbReference>
<protein>
    <submittedName>
        <fullName evidence="2">TcpE family conjugal transfer membrane protein</fullName>
    </submittedName>
</protein>
<keyword evidence="3" id="KW-1185">Reference proteome</keyword>